<evidence type="ECO:0000313" key="1">
    <source>
        <dbReference type="EMBL" id="KAH7917096.1"/>
    </source>
</evidence>
<reference evidence="1" key="1">
    <citation type="journal article" date="2021" name="New Phytol.">
        <title>Evolutionary innovations through gain and loss of genes in the ectomycorrhizal Boletales.</title>
        <authorList>
            <person name="Wu G."/>
            <person name="Miyauchi S."/>
            <person name="Morin E."/>
            <person name="Kuo A."/>
            <person name="Drula E."/>
            <person name="Varga T."/>
            <person name="Kohler A."/>
            <person name="Feng B."/>
            <person name="Cao Y."/>
            <person name="Lipzen A."/>
            <person name="Daum C."/>
            <person name="Hundley H."/>
            <person name="Pangilinan J."/>
            <person name="Johnson J."/>
            <person name="Barry K."/>
            <person name="LaButti K."/>
            <person name="Ng V."/>
            <person name="Ahrendt S."/>
            <person name="Min B."/>
            <person name="Choi I.G."/>
            <person name="Park H."/>
            <person name="Plett J.M."/>
            <person name="Magnuson J."/>
            <person name="Spatafora J.W."/>
            <person name="Nagy L.G."/>
            <person name="Henrissat B."/>
            <person name="Grigoriev I.V."/>
            <person name="Yang Z.L."/>
            <person name="Xu J."/>
            <person name="Martin F.M."/>
        </authorList>
    </citation>
    <scope>NUCLEOTIDE SEQUENCE</scope>
    <source>
        <strain evidence="1">KUC20120723A-06</strain>
    </source>
</reference>
<keyword evidence="2" id="KW-1185">Reference proteome</keyword>
<feature type="non-terminal residue" evidence="1">
    <location>
        <position position="1"/>
    </location>
</feature>
<proteinExistence type="predicted"/>
<organism evidence="1 2">
    <name type="scientific">Leucogyrophana mollusca</name>
    <dbReference type="NCBI Taxonomy" id="85980"/>
    <lineage>
        <taxon>Eukaryota</taxon>
        <taxon>Fungi</taxon>
        <taxon>Dikarya</taxon>
        <taxon>Basidiomycota</taxon>
        <taxon>Agaricomycotina</taxon>
        <taxon>Agaricomycetes</taxon>
        <taxon>Agaricomycetidae</taxon>
        <taxon>Boletales</taxon>
        <taxon>Boletales incertae sedis</taxon>
        <taxon>Leucogyrophana</taxon>
    </lineage>
</organism>
<dbReference type="EMBL" id="MU267280">
    <property type="protein sequence ID" value="KAH7917096.1"/>
    <property type="molecule type" value="Genomic_DNA"/>
</dbReference>
<evidence type="ECO:0000313" key="2">
    <source>
        <dbReference type="Proteomes" id="UP000790709"/>
    </source>
</evidence>
<dbReference type="Proteomes" id="UP000790709">
    <property type="component" value="Unassembled WGS sequence"/>
</dbReference>
<comment type="caution">
    <text evidence="1">The sequence shown here is derived from an EMBL/GenBank/DDBJ whole genome shotgun (WGS) entry which is preliminary data.</text>
</comment>
<gene>
    <name evidence="1" type="ORF">BV22DRAFT_1026972</name>
</gene>
<protein>
    <submittedName>
        <fullName evidence="1">Uncharacterized protein</fullName>
    </submittedName>
</protein>
<name>A0ACB8AUK8_9AGAM</name>
<accession>A0ACB8AUK8</accession>
<sequence length="122" mass="14049">INLVVGDYFKMKGRKFVETASNAAEITKWFNNHSIAYGIFNREQELTYSKALTLILPVITRWTAHYLSFSRLLEVKTPLACCVMKHRNELITSAGPKRESKDKARKVLDTVEDPDTWRDITS</sequence>